<dbReference type="InterPro" id="IPR007391">
    <property type="entry name" value="Vancomycin_resist_VanW"/>
</dbReference>
<sequence>MKKNVLIIGIISFIVIIAGISIPTYKIYSKVKSFDNYIYPTVKINGEDVSGKTVDEAKKLLSDKYQTPIGNKKINIKVNDKTYTINYSQIEAKYDIDKAVTDAFNYGRDKSVIDKYKLIKTPVLKSIQLSFNYNVKPIDDLISNIKKDVNKDPKNGSVTKSGGGFSITPDVDGYKLKDDELKKNIIASINGDLGQDSNVQANIEVIKANRTKEKLAGINTLVSTFSTSYGPISSPQRATNITLATNAINGLVLMPGETFSFNGVVGERTAAKGYQAAPVDIGTKTAMGLGGGICQVSTTLYNSVLLAGIKATVRMHHTIPSVYVPLGFDATVDYGNLDYQFKNTLSYPIYIEGSSANGTETFNIYSDKSLLIKTYKVVNNVDPSGKKVKVYLQTYQNGQMTANDLIANDVYPPSN</sequence>
<evidence type="ECO:0000256" key="1">
    <source>
        <dbReference type="SAM" id="Phobius"/>
    </source>
</evidence>
<dbReference type="RefSeq" id="WP_084115680.1">
    <property type="nucleotide sequence ID" value="NZ_FWXH01000006.1"/>
</dbReference>
<keyword evidence="1" id="KW-0812">Transmembrane</keyword>
<evidence type="ECO:0000313" key="4">
    <source>
        <dbReference type="Proteomes" id="UP000192468"/>
    </source>
</evidence>
<dbReference type="OrthoDB" id="9797191at2"/>
<keyword evidence="4" id="KW-1185">Reference proteome</keyword>
<proteinExistence type="predicted"/>
<dbReference type="Pfam" id="PF12229">
    <property type="entry name" value="PG_binding_4"/>
    <property type="match status" value="1"/>
</dbReference>
<dbReference type="PANTHER" id="PTHR35788:SF1">
    <property type="entry name" value="EXPORTED PROTEIN"/>
    <property type="match status" value="1"/>
</dbReference>
<keyword evidence="1" id="KW-0472">Membrane</keyword>
<dbReference type="STRING" id="1121291.SAMN02745134_02011"/>
<accession>A0A1W1XJ31</accession>
<protein>
    <submittedName>
        <fullName evidence="3">Vancomycin resistance protein YoaR, contains peptidoglycan-binding and VanW domains</fullName>
    </submittedName>
</protein>
<gene>
    <name evidence="3" type="ORF">SAMN02745134_02011</name>
</gene>
<evidence type="ECO:0000259" key="2">
    <source>
        <dbReference type="Pfam" id="PF12229"/>
    </source>
</evidence>
<name>A0A1W1XJ31_9CLOT</name>
<dbReference type="EMBL" id="FWXH01000006">
    <property type="protein sequence ID" value="SMC23837.1"/>
    <property type="molecule type" value="Genomic_DNA"/>
</dbReference>
<evidence type="ECO:0000313" key="3">
    <source>
        <dbReference type="EMBL" id="SMC23837.1"/>
    </source>
</evidence>
<dbReference type="AlphaFoldDB" id="A0A1W1XJ31"/>
<dbReference type="Proteomes" id="UP000192468">
    <property type="component" value="Unassembled WGS sequence"/>
</dbReference>
<dbReference type="InterPro" id="IPR022029">
    <property type="entry name" value="YoaR-like_PG-bd"/>
</dbReference>
<keyword evidence="1" id="KW-1133">Transmembrane helix</keyword>
<reference evidence="3 4" key="1">
    <citation type="submission" date="2017-04" db="EMBL/GenBank/DDBJ databases">
        <authorList>
            <person name="Afonso C.L."/>
            <person name="Miller P.J."/>
            <person name="Scott M.A."/>
            <person name="Spackman E."/>
            <person name="Goraichik I."/>
            <person name="Dimitrov K.M."/>
            <person name="Suarez D.L."/>
            <person name="Swayne D.E."/>
        </authorList>
    </citation>
    <scope>NUCLEOTIDE SEQUENCE [LARGE SCALE GENOMIC DNA]</scope>
    <source>
        <strain evidence="3 4">DSM 12555</strain>
    </source>
</reference>
<dbReference type="Pfam" id="PF04294">
    <property type="entry name" value="VanW"/>
    <property type="match status" value="1"/>
</dbReference>
<dbReference type="PANTHER" id="PTHR35788">
    <property type="entry name" value="EXPORTED PROTEIN-RELATED"/>
    <property type="match status" value="1"/>
</dbReference>
<dbReference type="InterPro" id="IPR052913">
    <property type="entry name" value="Glycopeptide_resist_protein"/>
</dbReference>
<organism evidence="3 4">
    <name type="scientific">Clostridium acidisoli DSM 12555</name>
    <dbReference type="NCBI Taxonomy" id="1121291"/>
    <lineage>
        <taxon>Bacteria</taxon>
        <taxon>Bacillati</taxon>
        <taxon>Bacillota</taxon>
        <taxon>Clostridia</taxon>
        <taxon>Eubacteriales</taxon>
        <taxon>Clostridiaceae</taxon>
        <taxon>Clostridium</taxon>
    </lineage>
</organism>
<feature type="transmembrane region" description="Helical" evidence="1">
    <location>
        <begin position="6"/>
        <end position="25"/>
    </location>
</feature>
<feature type="domain" description="YoaR-like putative peptidoglycan binding" evidence="2">
    <location>
        <begin position="83"/>
        <end position="192"/>
    </location>
</feature>